<evidence type="ECO:0000313" key="3">
    <source>
        <dbReference type="EMBL" id="MFD1672230.1"/>
    </source>
</evidence>
<dbReference type="InterPro" id="IPR050270">
    <property type="entry name" value="DegV_domain_contain"/>
</dbReference>
<dbReference type="PROSITE" id="PS51482">
    <property type="entry name" value="DEGV"/>
    <property type="match status" value="1"/>
</dbReference>
<evidence type="ECO:0000256" key="2">
    <source>
        <dbReference type="ARBA" id="ARBA00023121"/>
    </source>
</evidence>
<sequence>MKTAILTDSTAYLTPEQIAAYDITVVSIPLIWEDETYYDNKNISVDEFYTRLKTAENLPTTSTPSMGEMQANFDRLAEEGYDNVICILLSSGISSFVTNLAVYAKSVENINVYAYDSKITCAGLADMALLAGKLAEANKTPEEIIEALDVEKSTMGVYFMVDDLSHLKRTGRLSNASSFIGGLLKIKPILSMDIQAEGKISAIAKERQAKRAYEHIKNSFGQAIANADYPIRLTVFDAADKETQQAWVDDLQASFPQITVDKSIIGPVIGVHVGQGTMAMIWARDWKSFD</sequence>
<evidence type="ECO:0000313" key="4">
    <source>
        <dbReference type="Proteomes" id="UP001597267"/>
    </source>
</evidence>
<dbReference type="Gene3D" id="3.40.50.10170">
    <property type="match status" value="1"/>
</dbReference>
<protein>
    <submittedName>
        <fullName evidence="3">DegV family protein</fullName>
    </submittedName>
</protein>
<dbReference type="NCBIfam" id="TIGR00762">
    <property type="entry name" value="DegV"/>
    <property type="match status" value="1"/>
</dbReference>
<dbReference type="RefSeq" id="WP_125714836.1">
    <property type="nucleotide sequence ID" value="NZ_JBHTOP010000023.1"/>
</dbReference>
<dbReference type="Gene3D" id="3.30.1180.10">
    <property type="match status" value="1"/>
</dbReference>
<dbReference type="InterPro" id="IPR043168">
    <property type="entry name" value="DegV_C"/>
</dbReference>
<comment type="function">
    <text evidence="1">May bind long-chain fatty acids, such as palmitate, and may play a role in lipid transport or fatty acid metabolism.</text>
</comment>
<dbReference type="InterPro" id="IPR003797">
    <property type="entry name" value="DegV"/>
</dbReference>
<comment type="caution">
    <text evidence="3">The sequence shown here is derived from an EMBL/GenBank/DDBJ whole genome shotgun (WGS) entry which is preliminary data.</text>
</comment>
<proteinExistence type="predicted"/>
<name>A0ABW4J9V6_9LACO</name>
<dbReference type="Pfam" id="PF02645">
    <property type="entry name" value="DegV"/>
    <property type="match status" value="1"/>
</dbReference>
<dbReference type="PANTHER" id="PTHR33434:SF2">
    <property type="entry name" value="FATTY ACID-BINDING PROTEIN TM_1468"/>
    <property type="match status" value="1"/>
</dbReference>
<keyword evidence="4" id="KW-1185">Reference proteome</keyword>
<dbReference type="EMBL" id="JBHTOP010000023">
    <property type="protein sequence ID" value="MFD1672230.1"/>
    <property type="molecule type" value="Genomic_DNA"/>
</dbReference>
<keyword evidence="2" id="KW-0446">Lipid-binding</keyword>
<reference evidence="4" key="1">
    <citation type="journal article" date="2019" name="Int. J. Syst. Evol. Microbiol.">
        <title>The Global Catalogue of Microorganisms (GCM) 10K type strain sequencing project: providing services to taxonomists for standard genome sequencing and annotation.</title>
        <authorList>
            <consortium name="The Broad Institute Genomics Platform"/>
            <consortium name="The Broad Institute Genome Sequencing Center for Infectious Disease"/>
            <person name="Wu L."/>
            <person name="Ma J."/>
        </authorList>
    </citation>
    <scope>NUCLEOTIDE SEQUENCE [LARGE SCALE GENOMIC DNA]</scope>
    <source>
        <strain evidence="4">CCM 8896</strain>
    </source>
</reference>
<dbReference type="Proteomes" id="UP001597267">
    <property type="component" value="Unassembled WGS sequence"/>
</dbReference>
<evidence type="ECO:0000256" key="1">
    <source>
        <dbReference type="ARBA" id="ARBA00003238"/>
    </source>
</evidence>
<gene>
    <name evidence="3" type="ORF">ACFQ5M_08990</name>
</gene>
<dbReference type="PANTHER" id="PTHR33434">
    <property type="entry name" value="DEGV DOMAIN-CONTAINING PROTEIN DR_1986-RELATED"/>
    <property type="match status" value="1"/>
</dbReference>
<dbReference type="SUPFAM" id="SSF82549">
    <property type="entry name" value="DAK1/DegV-like"/>
    <property type="match status" value="1"/>
</dbReference>
<accession>A0ABW4J9V6</accession>
<organism evidence="3 4">
    <name type="scientific">Agrilactobacillus yilanensis</name>
    <dbReference type="NCBI Taxonomy" id="2485997"/>
    <lineage>
        <taxon>Bacteria</taxon>
        <taxon>Bacillati</taxon>
        <taxon>Bacillota</taxon>
        <taxon>Bacilli</taxon>
        <taxon>Lactobacillales</taxon>
        <taxon>Lactobacillaceae</taxon>
        <taxon>Agrilactobacillus</taxon>
    </lineage>
</organism>